<dbReference type="Gene3D" id="3.90.230.10">
    <property type="entry name" value="Creatinase/methionine aminopeptidase superfamily"/>
    <property type="match status" value="1"/>
</dbReference>
<dbReference type="InterPro" id="IPR001714">
    <property type="entry name" value="Pept_M24_MAP"/>
</dbReference>
<feature type="binding site" evidence="6">
    <location>
        <position position="238"/>
    </location>
    <ligand>
        <name>a divalent metal cation</name>
        <dbReference type="ChEBI" id="CHEBI:60240"/>
        <label>2</label>
        <note>catalytic</note>
    </ligand>
</feature>
<dbReference type="SUPFAM" id="SSF55920">
    <property type="entry name" value="Creatinase/aminopeptidase"/>
    <property type="match status" value="1"/>
</dbReference>
<dbReference type="CDD" id="cd01086">
    <property type="entry name" value="MetAP1"/>
    <property type="match status" value="1"/>
</dbReference>
<feature type="binding site" evidence="6">
    <location>
        <position position="182"/>
    </location>
    <ligand>
        <name>substrate</name>
    </ligand>
</feature>
<organism evidence="9 10">
    <name type="scientific">Candidatus Harrisonbacteria bacterium RIFCSPLOWO2_01_FULL_40_28</name>
    <dbReference type="NCBI Taxonomy" id="1798406"/>
    <lineage>
        <taxon>Bacteria</taxon>
        <taxon>Candidatus Harrisoniibacteriota</taxon>
    </lineage>
</organism>
<comment type="caution">
    <text evidence="9">The sequence shown here is derived from an EMBL/GenBank/DDBJ whole genome shotgun (WGS) entry which is preliminary data.</text>
</comment>
<keyword evidence="4 6" id="KW-0479">Metal-binding</keyword>
<dbReference type="GO" id="GO:0004239">
    <property type="term" value="F:initiator methionyl aminopeptidase activity"/>
    <property type="evidence" value="ECO:0007669"/>
    <property type="project" value="UniProtKB-UniRule"/>
</dbReference>
<feature type="domain" description="Peptidase M24" evidence="8">
    <location>
        <begin position="13"/>
        <end position="244"/>
    </location>
</feature>
<dbReference type="EC" id="3.4.11.18" evidence="6 7"/>
<dbReference type="GO" id="GO:0070006">
    <property type="term" value="F:metalloaminopeptidase activity"/>
    <property type="evidence" value="ECO:0007669"/>
    <property type="project" value="UniProtKB-UniRule"/>
</dbReference>
<protein>
    <recommendedName>
        <fullName evidence="6 7">Methionine aminopeptidase</fullName>
        <shortName evidence="6">MAP</shortName>
        <shortName evidence="6">MetAP</shortName>
        <ecNumber evidence="6 7">3.4.11.18</ecNumber>
    </recommendedName>
    <alternativeName>
        <fullName evidence="6">Peptidase M</fullName>
    </alternativeName>
</protein>
<comment type="function">
    <text evidence="1 6">Removes the N-terminal methionine from nascent proteins. The N-terminal methionine is often cleaved when the second residue in the primary sequence is small and uncharged (Met-Ala-, Cys, Gly, Pro, Ser, Thr, or Val). Requires deformylation of the N(alpha)-formylated initiator methionine before it can be hydrolyzed.</text>
</comment>
<dbReference type="InterPro" id="IPR036005">
    <property type="entry name" value="Creatinase/aminopeptidase-like"/>
</dbReference>
<evidence type="ECO:0000256" key="2">
    <source>
        <dbReference type="ARBA" id="ARBA00022438"/>
    </source>
</evidence>
<dbReference type="GO" id="GO:0005829">
    <property type="term" value="C:cytosol"/>
    <property type="evidence" value="ECO:0007669"/>
    <property type="project" value="TreeGrafter"/>
</dbReference>
<comment type="cofactor">
    <cofactor evidence="6">
        <name>Co(2+)</name>
        <dbReference type="ChEBI" id="CHEBI:48828"/>
    </cofactor>
    <cofactor evidence="6">
        <name>Zn(2+)</name>
        <dbReference type="ChEBI" id="CHEBI:29105"/>
    </cofactor>
    <cofactor evidence="6">
        <name>Mn(2+)</name>
        <dbReference type="ChEBI" id="CHEBI:29035"/>
    </cofactor>
    <cofactor evidence="6">
        <name>Fe(2+)</name>
        <dbReference type="ChEBI" id="CHEBI:29033"/>
    </cofactor>
    <text evidence="6">Binds 2 divalent metal cations per subunit. Has a high-affinity and a low affinity metal-binding site. The true nature of the physiological cofactor is under debate. The enzyme is active with cobalt, zinc, manganese or divalent iron ions. Most likely, methionine aminopeptidases function as mononuclear Fe(2+)-metalloproteases under physiological conditions, and the catalytically relevant metal-binding site has been assigned to the histidine-containing high-affinity site.</text>
</comment>
<evidence type="ECO:0000256" key="6">
    <source>
        <dbReference type="HAMAP-Rule" id="MF_01974"/>
    </source>
</evidence>
<comment type="catalytic activity">
    <reaction evidence="6 7">
        <text>Release of N-terminal amino acids, preferentially methionine, from peptides and arylamides.</text>
        <dbReference type="EC" id="3.4.11.18"/>
    </reaction>
</comment>
<dbReference type="InterPro" id="IPR002467">
    <property type="entry name" value="Pept_M24A_MAP1"/>
</dbReference>
<dbReference type="GO" id="GO:0046872">
    <property type="term" value="F:metal ion binding"/>
    <property type="evidence" value="ECO:0007669"/>
    <property type="project" value="UniProtKB-UniRule"/>
</dbReference>
<dbReference type="Proteomes" id="UP000178517">
    <property type="component" value="Unassembled WGS sequence"/>
</dbReference>
<evidence type="ECO:0000313" key="9">
    <source>
        <dbReference type="EMBL" id="OGY64977.1"/>
    </source>
</evidence>
<feature type="binding site" evidence="6">
    <location>
        <position position="112"/>
    </location>
    <ligand>
        <name>a divalent metal cation</name>
        <dbReference type="ChEBI" id="CHEBI:60240"/>
        <label>1</label>
    </ligand>
</feature>
<evidence type="ECO:0000256" key="3">
    <source>
        <dbReference type="ARBA" id="ARBA00022670"/>
    </source>
</evidence>
<name>A0A1G1ZMA9_9BACT</name>
<dbReference type="InterPro" id="IPR000994">
    <property type="entry name" value="Pept_M24"/>
</dbReference>
<dbReference type="AlphaFoldDB" id="A0A1G1ZMA9"/>
<dbReference type="GO" id="GO:0006508">
    <property type="term" value="P:proteolysis"/>
    <property type="evidence" value="ECO:0007669"/>
    <property type="project" value="UniProtKB-KW"/>
</dbReference>
<dbReference type="EMBL" id="MHJI01000027">
    <property type="protein sequence ID" value="OGY64977.1"/>
    <property type="molecule type" value="Genomic_DNA"/>
</dbReference>
<dbReference type="NCBIfam" id="TIGR00500">
    <property type="entry name" value="met_pdase_I"/>
    <property type="match status" value="1"/>
</dbReference>
<keyword evidence="5 6" id="KW-0378">Hydrolase</keyword>
<keyword evidence="2 6" id="KW-0031">Aminopeptidase</keyword>
<gene>
    <name evidence="6" type="primary">map</name>
    <name evidence="9" type="ORF">A3A04_01235</name>
</gene>
<dbReference type="Pfam" id="PF00557">
    <property type="entry name" value="Peptidase_M24"/>
    <property type="match status" value="1"/>
</dbReference>
<comment type="similarity">
    <text evidence="6">Belongs to the peptidase M24A family. Methionine aminopeptidase type 1 subfamily.</text>
</comment>
<feature type="binding site" evidence="6">
    <location>
        <position position="101"/>
    </location>
    <ligand>
        <name>a divalent metal cation</name>
        <dbReference type="ChEBI" id="CHEBI:60240"/>
        <label>1</label>
    </ligand>
</feature>
<dbReference type="PANTHER" id="PTHR43330">
    <property type="entry name" value="METHIONINE AMINOPEPTIDASE"/>
    <property type="match status" value="1"/>
</dbReference>
<feature type="binding site" evidence="6">
    <location>
        <position position="175"/>
    </location>
    <ligand>
        <name>a divalent metal cation</name>
        <dbReference type="ChEBI" id="CHEBI:60240"/>
        <label>2</label>
        <note>catalytic</note>
    </ligand>
</feature>
<evidence type="ECO:0000313" key="10">
    <source>
        <dbReference type="Proteomes" id="UP000178517"/>
    </source>
</evidence>
<evidence type="ECO:0000259" key="8">
    <source>
        <dbReference type="Pfam" id="PF00557"/>
    </source>
</evidence>
<dbReference type="PRINTS" id="PR00599">
    <property type="entry name" value="MAPEPTIDASE"/>
</dbReference>
<proteinExistence type="inferred from homology"/>
<evidence type="ECO:0000256" key="5">
    <source>
        <dbReference type="ARBA" id="ARBA00022801"/>
    </source>
</evidence>
<feature type="binding site" evidence="6">
    <location>
        <position position="238"/>
    </location>
    <ligand>
        <name>a divalent metal cation</name>
        <dbReference type="ChEBI" id="CHEBI:60240"/>
        <label>1</label>
    </ligand>
</feature>
<dbReference type="STRING" id="1798406.A3A04_01235"/>
<accession>A0A1G1ZMA9</accession>
<dbReference type="PANTHER" id="PTHR43330:SF27">
    <property type="entry name" value="METHIONINE AMINOPEPTIDASE"/>
    <property type="match status" value="1"/>
</dbReference>
<feature type="binding site" evidence="6">
    <location>
        <position position="208"/>
    </location>
    <ligand>
        <name>a divalent metal cation</name>
        <dbReference type="ChEBI" id="CHEBI:60240"/>
        <label>2</label>
        <note>catalytic</note>
    </ligand>
</feature>
<evidence type="ECO:0000256" key="7">
    <source>
        <dbReference type="RuleBase" id="RU003653"/>
    </source>
</evidence>
<dbReference type="HAMAP" id="MF_01974">
    <property type="entry name" value="MetAP_1"/>
    <property type="match status" value="1"/>
</dbReference>
<sequence length="253" mass="27603">MSIELKSKEEIEVMREGGAILRKVLEELKSLIKEGMRLNSLDDCARERIKELGAVPAFLGYKPYGAEKAFSKSVCLSLNQVVVHGVPSERVLQKGDVLKIDLGVLYKGFHTDAAITVGVGRVSSRINSLLQVTETALQKGIAEIAPNKRLGDIGFAIQSYVENMGFKVIRGLTGHGIGHHLHEEPTVENHGKEGKGVILKEGMVLAIEPMTSESTTTVIQDKDDSYITSDKSISAHFEDTVAVTSRGYTILTR</sequence>
<feature type="binding site" evidence="6">
    <location>
        <position position="84"/>
    </location>
    <ligand>
        <name>substrate</name>
    </ligand>
</feature>
<keyword evidence="3 6" id="KW-0645">Protease</keyword>
<evidence type="ECO:0000256" key="4">
    <source>
        <dbReference type="ARBA" id="ARBA00022723"/>
    </source>
</evidence>
<feature type="binding site" evidence="6">
    <location>
        <position position="112"/>
    </location>
    <ligand>
        <name>a divalent metal cation</name>
        <dbReference type="ChEBI" id="CHEBI:60240"/>
        <label>2</label>
        <note>catalytic</note>
    </ligand>
</feature>
<comment type="subunit">
    <text evidence="6">Monomer.</text>
</comment>
<evidence type="ECO:0000256" key="1">
    <source>
        <dbReference type="ARBA" id="ARBA00002521"/>
    </source>
</evidence>
<reference evidence="9 10" key="1">
    <citation type="journal article" date="2016" name="Nat. Commun.">
        <title>Thousands of microbial genomes shed light on interconnected biogeochemical processes in an aquifer system.</title>
        <authorList>
            <person name="Anantharaman K."/>
            <person name="Brown C.T."/>
            <person name="Hug L.A."/>
            <person name="Sharon I."/>
            <person name="Castelle C.J."/>
            <person name="Probst A.J."/>
            <person name="Thomas B.C."/>
            <person name="Singh A."/>
            <person name="Wilkins M.J."/>
            <person name="Karaoz U."/>
            <person name="Brodie E.L."/>
            <person name="Williams K.H."/>
            <person name="Hubbard S.S."/>
            <person name="Banfield J.F."/>
        </authorList>
    </citation>
    <scope>NUCLEOTIDE SEQUENCE [LARGE SCALE GENOMIC DNA]</scope>
</reference>